<protein>
    <submittedName>
        <fullName evidence="1">Sulfatase-like hydrolase/transferase</fullName>
    </submittedName>
</protein>
<sequence>MKKHQLLLGFIFVLHFVSFSQNNKGEEIPNIVFMLADDLGYGELGSYGQEKIKTPFLDQLSKEGMRFTNFYAGNSLCSPSRAVLMTGISSGKSSIRGNIGFHPEREQFDRVSIKPKETTLAEMLKPAGYETIYFGKWHLDDPYHLETWAANRGFDYAVQGQWKRLNGNLHIDSDYDWINGLDEAIKYDYKKYSCMDEFRTTQAIDYFEKRDDDKPFFLFMSYRIPHGHEVDIRNKTMYNKTDWPEIERLHAARITLLDEQVGRLMRYLEVTGRLDNTLIVFTSDNGGQKENGHDEQFFKSNGEYRGAKRDLYEGGIKVPLFVIWKGKIKQGTTNNHVGAFQDIMPTLAEVAKINTPSTSDGISFLPTLCNNTIQNTHDYLYWELHLNKMDKNGNDKGFRQAVRQGKWKAVRYGLKSETELYDLSKDETESINLSSKFPKKLRELEKLFKNSSNYNENFKYGGNTKF</sequence>
<dbReference type="EMBL" id="JAHKPD010000013">
    <property type="protein sequence ID" value="MBU2950990.1"/>
    <property type="molecule type" value="Genomic_DNA"/>
</dbReference>
<gene>
    <name evidence="1" type="ORF">KO493_09795</name>
</gene>
<accession>A0ACC5U9M9</accession>
<comment type="caution">
    <text evidence="1">The sequence shown here is derived from an EMBL/GenBank/DDBJ whole genome shotgun (WGS) entry which is preliminary data.</text>
</comment>
<keyword evidence="2" id="KW-1185">Reference proteome</keyword>
<proteinExistence type="predicted"/>
<name>A0ACC5U9M9_9FLAO</name>
<evidence type="ECO:0000313" key="2">
    <source>
        <dbReference type="Proteomes" id="UP001647509"/>
    </source>
</evidence>
<reference evidence="1" key="1">
    <citation type="submission" date="2021-05" db="EMBL/GenBank/DDBJ databases">
        <title>Draft genomes of bacteria isolated from model marine particles.</title>
        <authorList>
            <person name="Datta M.S."/>
            <person name="Schwartzman J.A."/>
            <person name="Enke T.N."/>
            <person name="Saavedra J."/>
            <person name="Cermak N."/>
            <person name="Cordero O.X."/>
        </authorList>
    </citation>
    <scope>NUCLEOTIDE SEQUENCE</scope>
    <source>
        <strain evidence="1">I2M19</strain>
    </source>
</reference>
<evidence type="ECO:0000313" key="1">
    <source>
        <dbReference type="EMBL" id="MBU2950990.1"/>
    </source>
</evidence>
<organism evidence="1 2">
    <name type="scientific">Pseudotamlana agarivorans</name>
    <dbReference type="NCBI Taxonomy" id="481183"/>
    <lineage>
        <taxon>Bacteria</taxon>
        <taxon>Pseudomonadati</taxon>
        <taxon>Bacteroidota</taxon>
        <taxon>Flavobacteriia</taxon>
        <taxon>Flavobacteriales</taxon>
        <taxon>Flavobacteriaceae</taxon>
        <taxon>Pseudotamlana</taxon>
    </lineage>
</organism>
<dbReference type="Proteomes" id="UP001647509">
    <property type="component" value="Unassembled WGS sequence"/>
</dbReference>